<reference evidence="1" key="2">
    <citation type="submission" date="2020-08" db="EMBL/GenBank/DDBJ databases">
        <title>Draft Genome Sequence of Cumin Blight Pathogen Alternaria burnsii.</title>
        <authorList>
            <person name="Feng Z."/>
        </authorList>
    </citation>
    <scope>NUCLEOTIDE SEQUENCE</scope>
    <source>
        <strain evidence="1">CBS107.38</strain>
    </source>
</reference>
<comment type="caution">
    <text evidence="1">The sequence shown here is derived from an EMBL/GenBank/DDBJ whole genome shotgun (WGS) entry which is preliminary data.</text>
</comment>
<accession>A0A8H7BEW3</accession>
<keyword evidence="2" id="KW-1185">Reference proteome</keyword>
<evidence type="ECO:0000313" key="2">
    <source>
        <dbReference type="Proteomes" id="UP000596902"/>
    </source>
</evidence>
<dbReference type="RefSeq" id="XP_038790760.1">
    <property type="nucleotide sequence ID" value="XM_038927468.1"/>
</dbReference>
<dbReference type="AlphaFoldDB" id="A0A8H7BEW3"/>
<gene>
    <name evidence="1" type="ORF">GT037_002421</name>
</gene>
<name>A0A8H7BEW3_9PLEO</name>
<organism evidence="1 2">
    <name type="scientific">Alternaria burnsii</name>
    <dbReference type="NCBI Taxonomy" id="1187904"/>
    <lineage>
        <taxon>Eukaryota</taxon>
        <taxon>Fungi</taxon>
        <taxon>Dikarya</taxon>
        <taxon>Ascomycota</taxon>
        <taxon>Pezizomycotina</taxon>
        <taxon>Dothideomycetes</taxon>
        <taxon>Pleosporomycetidae</taxon>
        <taxon>Pleosporales</taxon>
        <taxon>Pleosporineae</taxon>
        <taxon>Pleosporaceae</taxon>
        <taxon>Alternaria</taxon>
        <taxon>Alternaria sect. Alternaria</taxon>
    </lineage>
</organism>
<dbReference type="GeneID" id="62200646"/>
<evidence type="ECO:0000313" key="1">
    <source>
        <dbReference type="EMBL" id="KAF7680770.1"/>
    </source>
</evidence>
<reference evidence="1" key="1">
    <citation type="submission" date="2020-01" db="EMBL/GenBank/DDBJ databases">
        <authorList>
            <person name="Feng Z.H.Z."/>
        </authorList>
    </citation>
    <scope>NUCLEOTIDE SEQUENCE</scope>
    <source>
        <strain evidence="1">CBS107.38</strain>
    </source>
</reference>
<proteinExistence type="predicted"/>
<dbReference type="Proteomes" id="UP000596902">
    <property type="component" value="Unassembled WGS sequence"/>
</dbReference>
<protein>
    <submittedName>
        <fullName evidence="1">Uncharacterized protein</fullName>
    </submittedName>
</protein>
<dbReference type="EMBL" id="JAAABM010000002">
    <property type="protein sequence ID" value="KAF7680770.1"/>
    <property type="molecule type" value="Genomic_DNA"/>
</dbReference>
<sequence>MARFPDKPRHLLNGPLSLADALYIWARDRYPPARMTILRETMVKSSGGMLDREYVWQGWLYKERTGGWDVDSMAYWPSMETVTTSSSGYNSGLTPWIREVGTAKGQLRVYRPERGRRIE</sequence>